<reference evidence="1" key="1">
    <citation type="submission" date="2011-10" db="EMBL/GenBank/DDBJ databases">
        <title>Provirophages and transpovirons: unique mobilome of giant viruses.</title>
        <authorList>
            <person name="Desnues C."/>
            <person name="LaScola B."/>
            <person name="Yutin N."/>
            <person name="Fournous G."/>
            <person name="Koonin E."/>
            <person name="Raoult D."/>
        </authorList>
    </citation>
    <scope>NUCLEOTIDE SEQUENCE</scope>
    <source>
        <strain evidence="1">Mv13-mv</strain>
    </source>
</reference>
<dbReference type="EMBL" id="JN885995">
    <property type="protein sequence ID" value="AEX62399.1"/>
    <property type="molecule type" value="Genomic_DNA"/>
</dbReference>
<protein>
    <submittedName>
        <fullName evidence="1">Uncharacterized protein</fullName>
    </submittedName>
</protein>
<accession>H2EDC6</accession>
<proteinExistence type="predicted"/>
<name>H2EDC6_9VIRU</name>
<gene>
    <name evidence="1" type="ORF">mv_L194</name>
</gene>
<evidence type="ECO:0000313" key="1">
    <source>
        <dbReference type="EMBL" id="AEX62399.1"/>
    </source>
</evidence>
<sequence>MGLKEKEYPIINGIGFKKLEESYPEITTIMYAMLSYDIEDRLDINEVVYLFESILD</sequence>
<organism evidence="1">
    <name type="scientific">Moumouvirus sp. 'Monve'</name>
    <dbReference type="NCBI Taxonomy" id="1128131"/>
    <lineage>
        <taxon>Viruses</taxon>
        <taxon>Varidnaviria</taxon>
        <taxon>Bamfordvirae</taxon>
        <taxon>Nucleocytoviricota</taxon>
        <taxon>Megaviricetes</taxon>
        <taxon>Imitervirales</taxon>
        <taxon>Mimiviridae</taxon>
        <taxon>Megamimivirinae</taxon>
        <taxon>Moumouvirus</taxon>
    </lineage>
</organism>